<organism evidence="1 2">
    <name type="scientific">Amycolatopsis arida</name>
    <dbReference type="NCBI Taxonomy" id="587909"/>
    <lineage>
        <taxon>Bacteria</taxon>
        <taxon>Bacillati</taxon>
        <taxon>Actinomycetota</taxon>
        <taxon>Actinomycetes</taxon>
        <taxon>Pseudonocardiales</taxon>
        <taxon>Pseudonocardiaceae</taxon>
        <taxon>Amycolatopsis</taxon>
    </lineage>
</organism>
<evidence type="ECO:0000313" key="1">
    <source>
        <dbReference type="EMBL" id="SFQ23105.1"/>
    </source>
</evidence>
<keyword evidence="2" id="KW-1185">Reference proteome</keyword>
<name>A0A1I5WTM9_9PSEU</name>
<proteinExistence type="predicted"/>
<reference evidence="2" key="1">
    <citation type="submission" date="2016-10" db="EMBL/GenBank/DDBJ databases">
        <authorList>
            <person name="Varghese N."/>
            <person name="Submissions S."/>
        </authorList>
    </citation>
    <scope>NUCLEOTIDE SEQUENCE [LARGE SCALE GENOMIC DNA]</scope>
    <source>
        <strain evidence="2">CGMCC 4.5579</strain>
    </source>
</reference>
<gene>
    <name evidence="1" type="ORF">SAMN05421810_105273</name>
</gene>
<sequence length="34" mass="3720">MKATFIALGAMKVAFMAWTGGYRTASRAFTRPLP</sequence>
<evidence type="ECO:0000313" key="2">
    <source>
        <dbReference type="Proteomes" id="UP000198727"/>
    </source>
</evidence>
<protein>
    <submittedName>
        <fullName evidence="1">Uncharacterized protein</fullName>
    </submittedName>
</protein>
<accession>A0A1I5WTM9</accession>
<dbReference type="Proteomes" id="UP000198727">
    <property type="component" value="Unassembled WGS sequence"/>
</dbReference>
<dbReference type="EMBL" id="FOWW01000005">
    <property type="protein sequence ID" value="SFQ23105.1"/>
    <property type="molecule type" value="Genomic_DNA"/>
</dbReference>
<dbReference type="AlphaFoldDB" id="A0A1I5WTM9"/>